<reference evidence="1" key="2">
    <citation type="journal article" date="2018" name="Nat. Commun.">
        <title>Tailed giant Tupanvirus possesses the most complete translational apparatus of the known virosphere.</title>
        <authorList>
            <person name="Abrahao J."/>
            <person name="Silva L."/>
            <person name="Silva L.S."/>
            <person name="Khalil J.Y.B."/>
            <person name="Rodrigues R."/>
            <person name="Arantes T."/>
            <person name="Assis F."/>
            <person name="Boratto P."/>
            <person name="Andrade M."/>
            <person name="Kroon E.G."/>
            <person name="Ribeiro B."/>
            <person name="Bergier I."/>
            <person name="Seligmann H."/>
            <person name="Ghigo E."/>
            <person name="Colson P."/>
            <person name="Levasseur A."/>
            <person name="Kroemer G."/>
            <person name="Raoult D."/>
            <person name="La Scola B."/>
        </authorList>
    </citation>
    <scope>NUCLEOTIDE SEQUENCE [LARGE SCALE GENOMIC DNA]</scope>
    <source>
        <strain evidence="1">Soda lake</strain>
    </source>
</reference>
<organism evidence="1">
    <name type="scientific">Tupanvirus soda lake</name>
    <dbReference type="NCBI Taxonomy" id="2126985"/>
    <lineage>
        <taxon>Viruses</taxon>
        <taxon>Varidnaviria</taxon>
        <taxon>Bamfordvirae</taxon>
        <taxon>Nucleocytoviricota</taxon>
        <taxon>Megaviricetes</taxon>
        <taxon>Imitervirales</taxon>
        <taxon>Mimiviridae</taxon>
        <taxon>Megamimivirinae</taxon>
        <taxon>Tupanvirus</taxon>
        <taxon>Tupanvirus salinum</taxon>
    </lineage>
</organism>
<dbReference type="RefSeq" id="YP_010782605.1">
    <property type="nucleotide sequence ID" value="NC_075039.1"/>
</dbReference>
<dbReference type="KEGG" id="vg:80519369"/>
<dbReference type="GeneID" id="80519369"/>
<proteinExistence type="predicted"/>
<sequence length="195" mass="22176">MVEQPICFGICINYPNKRKMETVRLSETTTLYNAEDPTQSFTFTYMGKQPTNLYGSLHEPDTWIYRPGDENPEMIANKSALELIKSIASKLPKISLPMEQNGFDYPTIEASALDMCGVDYHNQREVFVIGGHAFFRRYNDDWSGTVMYSDGSHGKYVSWKFDVGKTALEKLNILVNTKDPRSIVYGEVMACLSKN</sequence>
<reference evidence="1" key="1">
    <citation type="submission" date="2017-01" db="EMBL/GenBank/DDBJ databases">
        <authorList>
            <person name="Assis F.L."/>
            <person name="Abrahao J.S."/>
            <person name="Silva L."/>
            <person name="Khalil J.B."/>
            <person name="Rodrigues R."/>
            <person name="Silva L.S."/>
            <person name="Arantes T."/>
            <person name="Boratto P."/>
            <person name="Andrade M."/>
            <person name="Kroon E.G."/>
            <person name="Ribeiro B."/>
            <person name="Bergier I."/>
            <person name="Seligmann H."/>
            <person name="Ghigo E."/>
            <person name="Colson P."/>
            <person name="Levasseur A."/>
            <person name="Raoult D."/>
            <person name="Scola B.L."/>
        </authorList>
    </citation>
    <scope>NUCLEOTIDE SEQUENCE</scope>
    <source>
        <strain evidence="1">Soda lake</strain>
    </source>
</reference>
<dbReference type="EMBL" id="KY523104">
    <property type="protein sequence ID" value="QKU35921.1"/>
    <property type="molecule type" value="Genomic_DNA"/>
</dbReference>
<name>A0A6N1P4N0_9VIRU</name>
<evidence type="ECO:0000313" key="1">
    <source>
        <dbReference type="EMBL" id="QKU35921.1"/>
    </source>
</evidence>
<accession>A0A6N1P4N0</accession>
<protein>
    <submittedName>
        <fullName evidence="1">Putative orfan</fullName>
    </submittedName>
</protein>